<reference evidence="2 3" key="1">
    <citation type="journal article" date="2011" name="Science">
        <title>The ecoresponsive genome of Daphnia pulex.</title>
        <authorList>
            <person name="Colbourne J.K."/>
            <person name="Pfrender M.E."/>
            <person name="Gilbert D."/>
            <person name="Thomas W.K."/>
            <person name="Tucker A."/>
            <person name="Oakley T.H."/>
            <person name="Tokishita S."/>
            <person name="Aerts A."/>
            <person name="Arnold G.J."/>
            <person name="Basu M.K."/>
            <person name="Bauer D.J."/>
            <person name="Caceres C.E."/>
            <person name="Carmel L."/>
            <person name="Casola C."/>
            <person name="Choi J.H."/>
            <person name="Detter J.C."/>
            <person name="Dong Q."/>
            <person name="Dusheyko S."/>
            <person name="Eads B.D."/>
            <person name="Frohlich T."/>
            <person name="Geiler-Samerotte K.A."/>
            <person name="Gerlach D."/>
            <person name="Hatcher P."/>
            <person name="Jogdeo S."/>
            <person name="Krijgsveld J."/>
            <person name="Kriventseva E.V."/>
            <person name="Kultz D."/>
            <person name="Laforsch C."/>
            <person name="Lindquist E."/>
            <person name="Lopez J."/>
            <person name="Manak J.R."/>
            <person name="Muller J."/>
            <person name="Pangilinan J."/>
            <person name="Patwardhan R.P."/>
            <person name="Pitluck S."/>
            <person name="Pritham E.J."/>
            <person name="Rechtsteiner A."/>
            <person name="Rho M."/>
            <person name="Rogozin I.B."/>
            <person name="Sakarya O."/>
            <person name="Salamov A."/>
            <person name="Schaack S."/>
            <person name="Shapiro H."/>
            <person name="Shiga Y."/>
            <person name="Skalitzky C."/>
            <person name="Smith Z."/>
            <person name="Souvorov A."/>
            <person name="Sung W."/>
            <person name="Tang Z."/>
            <person name="Tsuchiya D."/>
            <person name="Tu H."/>
            <person name="Vos H."/>
            <person name="Wang M."/>
            <person name="Wolf Y.I."/>
            <person name="Yamagata H."/>
            <person name="Yamada T."/>
            <person name="Ye Y."/>
            <person name="Shaw J.R."/>
            <person name="Andrews J."/>
            <person name="Crease T.J."/>
            <person name="Tang H."/>
            <person name="Lucas S.M."/>
            <person name="Robertson H.M."/>
            <person name="Bork P."/>
            <person name="Koonin E.V."/>
            <person name="Zdobnov E.M."/>
            <person name="Grigoriev I.V."/>
            <person name="Lynch M."/>
            <person name="Boore J.L."/>
        </authorList>
    </citation>
    <scope>NUCLEOTIDE SEQUENCE [LARGE SCALE GENOMIC DNA]</scope>
</reference>
<evidence type="ECO:0000256" key="1">
    <source>
        <dbReference type="SAM" id="MobiDB-lite"/>
    </source>
</evidence>
<gene>
    <name evidence="2" type="ORF">DAPPUDRAFT_246440</name>
</gene>
<dbReference type="EMBL" id="GL732558">
    <property type="protein sequence ID" value="EFX78122.1"/>
    <property type="molecule type" value="Genomic_DNA"/>
</dbReference>
<feature type="compositionally biased region" description="Polar residues" evidence="1">
    <location>
        <begin position="37"/>
        <end position="56"/>
    </location>
</feature>
<organism evidence="2 3">
    <name type="scientific">Daphnia pulex</name>
    <name type="common">Water flea</name>
    <dbReference type="NCBI Taxonomy" id="6669"/>
    <lineage>
        <taxon>Eukaryota</taxon>
        <taxon>Metazoa</taxon>
        <taxon>Ecdysozoa</taxon>
        <taxon>Arthropoda</taxon>
        <taxon>Crustacea</taxon>
        <taxon>Branchiopoda</taxon>
        <taxon>Diplostraca</taxon>
        <taxon>Cladocera</taxon>
        <taxon>Anomopoda</taxon>
        <taxon>Daphniidae</taxon>
        <taxon>Daphnia</taxon>
    </lineage>
</organism>
<feature type="compositionally biased region" description="Low complexity" evidence="1">
    <location>
        <begin position="57"/>
        <end position="67"/>
    </location>
</feature>
<dbReference type="InParanoid" id="E9GQI4"/>
<sequence length="75" mass="7787">MNPSTDGTTPDGDVERHVLGFKVGHLICAADFRGATSSLRAPTGTSNNRNNMSATKSLSSLHPSLSSCKLANPTS</sequence>
<dbReference type="Proteomes" id="UP000000305">
    <property type="component" value="Unassembled WGS sequence"/>
</dbReference>
<keyword evidence="3" id="KW-1185">Reference proteome</keyword>
<name>E9GQI4_DAPPU</name>
<feature type="region of interest" description="Disordered" evidence="1">
    <location>
        <begin position="37"/>
        <end position="75"/>
    </location>
</feature>
<dbReference type="HOGENOM" id="CLU_2673608_0_0_1"/>
<evidence type="ECO:0000313" key="2">
    <source>
        <dbReference type="EMBL" id="EFX78122.1"/>
    </source>
</evidence>
<dbReference type="KEGG" id="dpx:DAPPUDRAFT_246440"/>
<protein>
    <submittedName>
        <fullName evidence="2">Uncharacterized protein</fullName>
    </submittedName>
</protein>
<accession>E9GQI4</accession>
<evidence type="ECO:0000313" key="3">
    <source>
        <dbReference type="Proteomes" id="UP000000305"/>
    </source>
</evidence>
<proteinExistence type="predicted"/>
<dbReference type="AlphaFoldDB" id="E9GQI4"/>